<protein>
    <submittedName>
        <fullName evidence="1">Uncharacterized protein</fullName>
    </submittedName>
</protein>
<gene>
    <name evidence="1" type="ORF">VSP9026_02546</name>
</gene>
<dbReference type="SUPFAM" id="SSF57783">
    <property type="entry name" value="Zinc beta-ribbon"/>
    <property type="match status" value="1"/>
</dbReference>
<organism evidence="1 2">
    <name type="scientific">Vibrio spartinae</name>
    <dbReference type="NCBI Taxonomy" id="1918945"/>
    <lineage>
        <taxon>Bacteria</taxon>
        <taxon>Pseudomonadati</taxon>
        <taxon>Pseudomonadota</taxon>
        <taxon>Gammaproteobacteria</taxon>
        <taxon>Vibrionales</taxon>
        <taxon>Vibrionaceae</taxon>
        <taxon>Vibrio</taxon>
    </lineage>
</organism>
<dbReference type="OrthoDB" id="3174166at2"/>
<reference evidence="1 2" key="1">
    <citation type="submission" date="2016-12" db="EMBL/GenBank/DDBJ databases">
        <authorList>
            <person name="Song W.-J."/>
            <person name="Kurnit D.M."/>
        </authorList>
    </citation>
    <scope>NUCLEOTIDE SEQUENCE [LARGE SCALE GENOMIC DNA]</scope>
    <source>
        <strain evidence="1 2">CECT 9026</strain>
    </source>
</reference>
<name>A0A1N6M645_9VIBR</name>
<sequence>MYAETNITLNIQFECPLCGSKNNTADHGLNQSLETGSHKLECPHCHQEFELVINEA</sequence>
<evidence type="ECO:0000313" key="2">
    <source>
        <dbReference type="Proteomes" id="UP000184774"/>
    </source>
</evidence>
<dbReference type="Proteomes" id="UP000184774">
    <property type="component" value="Unassembled WGS sequence"/>
</dbReference>
<dbReference type="EMBL" id="FSSB01000016">
    <property type="protein sequence ID" value="SIO94816.1"/>
    <property type="molecule type" value="Genomic_DNA"/>
</dbReference>
<accession>A0A1N6M645</accession>
<dbReference type="AlphaFoldDB" id="A0A1N6M645"/>
<dbReference type="RefSeq" id="WP_159439470.1">
    <property type="nucleotide sequence ID" value="NZ_AP024907.1"/>
</dbReference>
<evidence type="ECO:0000313" key="1">
    <source>
        <dbReference type="EMBL" id="SIO94816.1"/>
    </source>
</evidence>
<proteinExistence type="predicted"/>